<protein>
    <submittedName>
        <fullName evidence="2">Uncharacterized protein</fullName>
    </submittedName>
</protein>
<dbReference type="EMBL" id="AADV02000005">
    <property type="protein sequence ID" value="EAM51456.1"/>
    <property type="molecule type" value="Genomic_DNA"/>
</dbReference>
<dbReference type="RefSeq" id="WP_007304968.1">
    <property type="nucleotide sequence ID" value="NZ_AADV02000005.1"/>
</dbReference>
<gene>
    <name evidence="2" type="ORF">CwatDRAFT_4589</name>
</gene>
<dbReference type="KEGG" id="cwa:CwatDRAFT_4589"/>
<evidence type="ECO:0000256" key="1">
    <source>
        <dbReference type="SAM" id="Coils"/>
    </source>
</evidence>
<dbReference type="Proteomes" id="UP000003922">
    <property type="component" value="Unassembled WGS sequence"/>
</dbReference>
<keyword evidence="3" id="KW-1185">Reference proteome</keyword>
<reference evidence="2" key="2">
    <citation type="submission" date="2005-06" db="EMBL/GenBank/DDBJ databases">
        <title>Sequencing of the draft genome and assembly of Crocosphaera watsonii WH 8501.</title>
        <authorList>
            <consortium name="US DOE Joint Genome Institute (JGI-PGF)"/>
            <person name="Copeland A."/>
            <person name="Lucas S."/>
            <person name="Lapidus A."/>
            <person name="Barry K."/>
            <person name="Detter C."/>
            <person name="Glavina T."/>
            <person name="Hammon N."/>
            <person name="Israni S."/>
            <person name="Pitluck S."/>
            <person name="Richardson P."/>
        </authorList>
    </citation>
    <scope>NUCLEOTIDE SEQUENCE [LARGE SCALE GENOMIC DNA]</scope>
    <source>
        <strain evidence="2">WH 8501</strain>
    </source>
</reference>
<evidence type="ECO:0000313" key="3">
    <source>
        <dbReference type="Proteomes" id="UP000003922"/>
    </source>
</evidence>
<organism evidence="2 3">
    <name type="scientific">Crocosphaera watsonii WH 8501</name>
    <dbReference type="NCBI Taxonomy" id="165597"/>
    <lineage>
        <taxon>Bacteria</taxon>
        <taxon>Bacillati</taxon>
        <taxon>Cyanobacteriota</taxon>
        <taxon>Cyanophyceae</taxon>
        <taxon>Oscillatoriophycideae</taxon>
        <taxon>Chroococcales</taxon>
        <taxon>Aphanothecaceae</taxon>
        <taxon>Crocosphaera</taxon>
    </lineage>
</organism>
<sequence length="160" mass="18456">MSTQLAIKARIAQIKASGPVAGPNTWIGYSTITKKGKKYTYYRLMKAVLNTKKPELDNSPKSKFKDKMAKYLGSKDSQAYKDMKKAIQRRNEIQRLERKLREMEKVVSEGQSVPRTNKQPSLTTLVKELRRQIHSLQAEFRAKIESLEQELRQQLSTVQV</sequence>
<accession>Q4C5E4</accession>
<dbReference type="OrthoDB" id="427006at2"/>
<dbReference type="AlphaFoldDB" id="Q4C5E4"/>
<keyword evidence="1" id="KW-0175">Coiled coil</keyword>
<comment type="caution">
    <text evidence="2">The sequence shown here is derived from an EMBL/GenBank/DDBJ whole genome shotgun (WGS) entry which is preliminary data.</text>
</comment>
<name>Q4C5E4_CROWT</name>
<reference evidence="2" key="1">
    <citation type="submission" date="2004-02" db="EMBL/GenBank/DDBJ databases">
        <authorList>
            <consortium name="DOE Joint Genome Institute"/>
        </authorList>
    </citation>
    <scope>NUCLEOTIDE SEQUENCE [LARGE SCALE GENOMIC DNA]</scope>
    <source>
        <strain evidence="2">WH 8501</strain>
    </source>
</reference>
<proteinExistence type="predicted"/>
<feature type="coiled-coil region" evidence="1">
    <location>
        <begin position="83"/>
        <end position="157"/>
    </location>
</feature>
<evidence type="ECO:0000313" key="2">
    <source>
        <dbReference type="EMBL" id="EAM51456.1"/>
    </source>
</evidence>
<reference evidence="2" key="3">
    <citation type="submission" date="2016-12" db="EMBL/GenBank/DDBJ databases">
        <title>Annotation of the draft genome assembly of Crocosphaera watsonii WH 8501.</title>
        <authorList>
            <consortium name="US DOE Joint Genome Institute (JGI-ORNL)"/>
            <person name="Larimer F."/>
            <person name="Land M."/>
        </authorList>
    </citation>
    <scope>NUCLEOTIDE SEQUENCE</scope>
    <source>
        <strain evidence="2">WH 8501</strain>
    </source>
</reference>